<name>A0A0A9CRU9_ARUDO</name>
<organism evidence="1">
    <name type="scientific">Arundo donax</name>
    <name type="common">Giant reed</name>
    <name type="synonym">Donax arundinaceus</name>
    <dbReference type="NCBI Taxonomy" id="35708"/>
    <lineage>
        <taxon>Eukaryota</taxon>
        <taxon>Viridiplantae</taxon>
        <taxon>Streptophyta</taxon>
        <taxon>Embryophyta</taxon>
        <taxon>Tracheophyta</taxon>
        <taxon>Spermatophyta</taxon>
        <taxon>Magnoliopsida</taxon>
        <taxon>Liliopsida</taxon>
        <taxon>Poales</taxon>
        <taxon>Poaceae</taxon>
        <taxon>PACMAD clade</taxon>
        <taxon>Arundinoideae</taxon>
        <taxon>Arundineae</taxon>
        <taxon>Arundo</taxon>
    </lineage>
</organism>
<sequence length="73" mass="8378">MARTQNQHVPRLMDQRGQLLKILCPLTKSTNNLFPRGEEKILILAFIRSGISLIINQKKTVECGWHPDLLLNL</sequence>
<evidence type="ECO:0000313" key="1">
    <source>
        <dbReference type="EMBL" id="JAD74227.1"/>
    </source>
</evidence>
<reference evidence="1" key="2">
    <citation type="journal article" date="2015" name="Data Brief">
        <title>Shoot transcriptome of the giant reed, Arundo donax.</title>
        <authorList>
            <person name="Barrero R.A."/>
            <person name="Guerrero F.D."/>
            <person name="Moolhuijzen P."/>
            <person name="Goolsby J.A."/>
            <person name="Tidwell J."/>
            <person name="Bellgard S.E."/>
            <person name="Bellgard M.I."/>
        </authorList>
    </citation>
    <scope>NUCLEOTIDE SEQUENCE</scope>
    <source>
        <tissue evidence="1">Shoot tissue taken approximately 20 cm above the soil surface</tissue>
    </source>
</reference>
<dbReference type="EMBL" id="GBRH01223668">
    <property type="protein sequence ID" value="JAD74227.1"/>
    <property type="molecule type" value="Transcribed_RNA"/>
</dbReference>
<proteinExistence type="predicted"/>
<protein>
    <submittedName>
        <fullName evidence="1">Uncharacterized protein</fullName>
    </submittedName>
</protein>
<reference evidence="1" key="1">
    <citation type="submission" date="2014-09" db="EMBL/GenBank/DDBJ databases">
        <authorList>
            <person name="Magalhaes I.L.F."/>
            <person name="Oliveira U."/>
            <person name="Santos F.R."/>
            <person name="Vidigal T.H.D.A."/>
            <person name="Brescovit A.D."/>
            <person name="Santos A.J."/>
        </authorList>
    </citation>
    <scope>NUCLEOTIDE SEQUENCE</scope>
    <source>
        <tissue evidence="1">Shoot tissue taken approximately 20 cm above the soil surface</tissue>
    </source>
</reference>
<dbReference type="AlphaFoldDB" id="A0A0A9CRU9"/>
<accession>A0A0A9CRU9</accession>